<protein>
    <recommendedName>
        <fullName evidence="1">Histone H2A</fullName>
    </recommendedName>
</protein>
<dbReference type="GO" id="GO:0030527">
    <property type="term" value="F:structural constituent of chromatin"/>
    <property type="evidence" value="ECO:0007669"/>
    <property type="project" value="InterPro"/>
</dbReference>
<accession>A0A5J9UMB8</accession>
<dbReference type="GO" id="GO:0005634">
    <property type="term" value="C:nucleus"/>
    <property type="evidence" value="ECO:0007669"/>
    <property type="project" value="UniProtKB-SubCell"/>
</dbReference>
<gene>
    <name evidence="4" type="ORF">EJB05_26919</name>
</gene>
<dbReference type="PANTHER" id="PTHR23430">
    <property type="entry name" value="HISTONE H2A"/>
    <property type="match status" value="1"/>
</dbReference>
<dbReference type="SMART" id="SM00414">
    <property type="entry name" value="H2A"/>
    <property type="match status" value="1"/>
</dbReference>
<dbReference type="GO" id="GO:0000786">
    <property type="term" value="C:nucleosome"/>
    <property type="evidence" value="ECO:0007669"/>
    <property type="project" value="UniProtKB-KW"/>
</dbReference>
<comment type="similarity">
    <text evidence="1">Belongs to the histone H2A family.</text>
</comment>
<keyword evidence="1" id="KW-0539">Nucleus</keyword>
<proteinExistence type="inferred from homology"/>
<dbReference type="SUPFAM" id="SSF47113">
    <property type="entry name" value="Histone-fold"/>
    <property type="match status" value="1"/>
</dbReference>
<comment type="subcellular location">
    <subcellularLocation>
        <location evidence="1">Nucleus</location>
    </subcellularLocation>
</comment>
<dbReference type="Gene3D" id="1.10.20.10">
    <property type="entry name" value="Histone, subunit A"/>
    <property type="match status" value="1"/>
</dbReference>
<keyword evidence="1" id="KW-0238">DNA-binding</keyword>
<dbReference type="GO" id="GO:0003677">
    <property type="term" value="F:DNA binding"/>
    <property type="evidence" value="ECO:0007669"/>
    <property type="project" value="UniProtKB-KW"/>
</dbReference>
<dbReference type="Proteomes" id="UP000324897">
    <property type="component" value="Chromosome 2"/>
</dbReference>
<keyword evidence="5" id="KW-1185">Reference proteome</keyword>
<feature type="region of interest" description="Disordered" evidence="2">
    <location>
        <begin position="60"/>
        <end position="87"/>
    </location>
</feature>
<evidence type="ECO:0000313" key="5">
    <source>
        <dbReference type="Proteomes" id="UP000324897"/>
    </source>
</evidence>
<comment type="subunit">
    <text evidence="1">The nucleosome is a histone octamer containing two molecules each of H2A, H2B, H3 and H4 assembled in one H3-H4 heterotetramer and two H2A-H2B heterodimers. The octamer wraps approximately 147 bp of DNA.</text>
</comment>
<dbReference type="InterPro" id="IPR009072">
    <property type="entry name" value="Histone-fold"/>
</dbReference>
<evidence type="ECO:0000259" key="3">
    <source>
        <dbReference type="Pfam" id="PF16211"/>
    </source>
</evidence>
<dbReference type="Pfam" id="PF16211">
    <property type="entry name" value="Histone_H2A_C"/>
    <property type="match status" value="1"/>
</dbReference>
<feature type="region of interest" description="Disordered" evidence="2">
    <location>
        <begin position="1"/>
        <end position="46"/>
    </location>
</feature>
<dbReference type="PRINTS" id="PR00620">
    <property type="entry name" value="HISTONEH2A"/>
</dbReference>
<feature type="domain" description="Histone H2A C-terminal" evidence="3">
    <location>
        <begin position="131"/>
        <end position="160"/>
    </location>
</feature>
<keyword evidence="1" id="KW-0544">Nucleosome core</keyword>
<name>A0A5J9UMB8_9POAL</name>
<evidence type="ECO:0000313" key="4">
    <source>
        <dbReference type="EMBL" id="TVU24478.1"/>
    </source>
</evidence>
<dbReference type="AlphaFoldDB" id="A0A5J9UMB8"/>
<dbReference type="EMBL" id="RWGY01000013">
    <property type="protein sequence ID" value="TVU24478.1"/>
    <property type="molecule type" value="Genomic_DNA"/>
</dbReference>
<feature type="non-terminal residue" evidence="4">
    <location>
        <position position="1"/>
    </location>
</feature>
<comment type="caution">
    <text evidence="4">The sequence shown here is derived from an EMBL/GenBank/DDBJ whole genome shotgun (WGS) entry which is preliminary data.</text>
</comment>
<dbReference type="InterPro" id="IPR002119">
    <property type="entry name" value="Histone_H2A"/>
</dbReference>
<organism evidence="4 5">
    <name type="scientific">Eragrostis curvula</name>
    <name type="common">weeping love grass</name>
    <dbReference type="NCBI Taxonomy" id="38414"/>
    <lineage>
        <taxon>Eukaryota</taxon>
        <taxon>Viridiplantae</taxon>
        <taxon>Streptophyta</taxon>
        <taxon>Embryophyta</taxon>
        <taxon>Tracheophyta</taxon>
        <taxon>Spermatophyta</taxon>
        <taxon>Magnoliopsida</taxon>
        <taxon>Liliopsida</taxon>
        <taxon>Poales</taxon>
        <taxon>Poaceae</taxon>
        <taxon>PACMAD clade</taxon>
        <taxon>Chloridoideae</taxon>
        <taxon>Eragrostideae</taxon>
        <taxon>Eragrostidinae</taxon>
        <taxon>Eragrostis</taxon>
    </lineage>
</organism>
<keyword evidence="1" id="KW-0158">Chromosome</keyword>
<dbReference type="InterPro" id="IPR032454">
    <property type="entry name" value="Histone_H2A_C"/>
</dbReference>
<dbReference type="GO" id="GO:0046982">
    <property type="term" value="F:protein heterodimerization activity"/>
    <property type="evidence" value="ECO:0007669"/>
    <property type="project" value="InterPro"/>
</dbReference>
<feature type="compositionally biased region" description="Basic and acidic residues" evidence="2">
    <location>
        <begin position="67"/>
        <end position="78"/>
    </location>
</feature>
<dbReference type="Gramene" id="TVU24478">
    <property type="protein sequence ID" value="TVU24478"/>
    <property type="gene ID" value="EJB05_26919"/>
</dbReference>
<evidence type="ECO:0000256" key="1">
    <source>
        <dbReference type="RuleBase" id="RU003767"/>
    </source>
</evidence>
<dbReference type="OrthoDB" id="10253031at2759"/>
<reference evidence="4 5" key="1">
    <citation type="journal article" date="2019" name="Sci. Rep.">
        <title>A high-quality genome of Eragrostis curvula grass provides insights into Poaceae evolution and supports new strategies to enhance forage quality.</title>
        <authorList>
            <person name="Carballo J."/>
            <person name="Santos B.A.C.M."/>
            <person name="Zappacosta D."/>
            <person name="Garbus I."/>
            <person name="Selva J.P."/>
            <person name="Gallo C.A."/>
            <person name="Diaz A."/>
            <person name="Albertini E."/>
            <person name="Caccamo M."/>
            <person name="Echenique V."/>
        </authorList>
    </citation>
    <scope>NUCLEOTIDE SEQUENCE [LARGE SCALE GENOMIC DNA]</scope>
    <source>
        <strain evidence="5">cv. Victoria</strain>
        <tissue evidence="4">Leaf</tissue>
    </source>
</reference>
<sequence>MRNASCDVVVSEDEVLVPRPDDAIPQPQAEGRFQSLPPNGLHSRFPSKKSLRREVQSCHLLGVSSTEKGEQQPPHEPRAASPPSRKAFAATEWVDRATAKMMMEVAGKEAQENKKTRIVPRHILLAISKDEELGKLLDGVTIAHGGVVPKIHPELLPKKAVE</sequence>
<evidence type="ECO:0000256" key="2">
    <source>
        <dbReference type="SAM" id="MobiDB-lite"/>
    </source>
</evidence>